<dbReference type="EMBL" id="SJOL01005358">
    <property type="protein sequence ID" value="TGZ70453.1"/>
    <property type="molecule type" value="Genomic_DNA"/>
</dbReference>
<keyword evidence="1" id="KW-0812">Transmembrane</keyword>
<name>A0A4S2M2I8_OPIFE</name>
<gene>
    <name evidence="2" type="ORF">CRM22_003190</name>
</gene>
<dbReference type="Proteomes" id="UP000308267">
    <property type="component" value="Unassembled WGS sequence"/>
</dbReference>
<comment type="caution">
    <text evidence="2">The sequence shown here is derived from an EMBL/GenBank/DDBJ whole genome shotgun (WGS) entry which is preliminary data.</text>
</comment>
<keyword evidence="3" id="KW-1185">Reference proteome</keyword>
<protein>
    <submittedName>
        <fullName evidence="2">Uncharacterized protein</fullName>
    </submittedName>
</protein>
<keyword evidence="1" id="KW-0472">Membrane</keyword>
<reference evidence="2 3" key="1">
    <citation type="journal article" date="2019" name="BMC Genomics">
        <title>New insights from Opisthorchis felineus genome: update on genomics of the epidemiologically important liver flukes.</title>
        <authorList>
            <person name="Ershov N.I."/>
            <person name="Mordvinov V.A."/>
            <person name="Prokhortchouk E.B."/>
            <person name="Pakharukova M.Y."/>
            <person name="Gunbin K.V."/>
            <person name="Ustyantsev K."/>
            <person name="Genaev M.A."/>
            <person name="Blinov A.G."/>
            <person name="Mazur A."/>
            <person name="Boulygina E."/>
            <person name="Tsygankova S."/>
            <person name="Khrameeva E."/>
            <person name="Chekanov N."/>
            <person name="Fan G."/>
            <person name="Xiao A."/>
            <person name="Zhang H."/>
            <person name="Xu X."/>
            <person name="Yang H."/>
            <person name="Solovyev V."/>
            <person name="Lee S.M."/>
            <person name="Liu X."/>
            <person name="Afonnikov D.A."/>
            <person name="Skryabin K.G."/>
        </authorList>
    </citation>
    <scope>NUCLEOTIDE SEQUENCE [LARGE SCALE GENOMIC DNA]</scope>
    <source>
        <strain evidence="2">AK-0245</strain>
        <tissue evidence="2">Whole organism</tissue>
    </source>
</reference>
<feature type="transmembrane region" description="Helical" evidence="1">
    <location>
        <begin position="70"/>
        <end position="91"/>
    </location>
</feature>
<sequence length="93" mass="10312">MNRTANCFRLLDWTPGFLNSQLFKMRIVSTLLGILLASFLALKVDAATTEEMLEDLLSLAYWIAVELSALLVFTIILATISVVAACCPNLFTR</sequence>
<keyword evidence="1" id="KW-1133">Transmembrane helix</keyword>
<accession>A0A4S2M2I8</accession>
<proteinExistence type="predicted"/>
<evidence type="ECO:0000313" key="3">
    <source>
        <dbReference type="Proteomes" id="UP000308267"/>
    </source>
</evidence>
<evidence type="ECO:0000313" key="2">
    <source>
        <dbReference type="EMBL" id="TGZ70453.1"/>
    </source>
</evidence>
<evidence type="ECO:0000256" key="1">
    <source>
        <dbReference type="SAM" id="Phobius"/>
    </source>
</evidence>
<organism evidence="2 3">
    <name type="scientific">Opisthorchis felineus</name>
    <dbReference type="NCBI Taxonomy" id="147828"/>
    <lineage>
        <taxon>Eukaryota</taxon>
        <taxon>Metazoa</taxon>
        <taxon>Spiralia</taxon>
        <taxon>Lophotrochozoa</taxon>
        <taxon>Platyhelminthes</taxon>
        <taxon>Trematoda</taxon>
        <taxon>Digenea</taxon>
        <taxon>Opisthorchiida</taxon>
        <taxon>Opisthorchiata</taxon>
        <taxon>Opisthorchiidae</taxon>
        <taxon>Opisthorchis</taxon>
    </lineage>
</organism>
<dbReference type="AlphaFoldDB" id="A0A4S2M2I8"/>